<accession>A0A0W0XZG1</accession>
<evidence type="ECO:0000313" key="4">
    <source>
        <dbReference type="Proteomes" id="UP000054618"/>
    </source>
</evidence>
<dbReference type="InterPro" id="IPR019494">
    <property type="entry name" value="FIST_C"/>
</dbReference>
<evidence type="ECO:0000313" key="3">
    <source>
        <dbReference type="EMBL" id="KTD50009.1"/>
    </source>
</evidence>
<dbReference type="RefSeq" id="WP_058507454.1">
    <property type="nucleotide sequence ID" value="NZ_CAAAIK010000005.1"/>
</dbReference>
<dbReference type="PANTHER" id="PTHR40252">
    <property type="entry name" value="BLR0328 PROTEIN"/>
    <property type="match status" value="1"/>
</dbReference>
<dbReference type="PATRIC" id="fig|45073.5.peg.1406"/>
<dbReference type="Pfam" id="PF10442">
    <property type="entry name" value="FIST_C"/>
    <property type="match status" value="1"/>
</dbReference>
<feature type="domain" description="FIST" evidence="1">
    <location>
        <begin position="25"/>
        <end position="218"/>
    </location>
</feature>
<comment type="caution">
    <text evidence="3">The sequence shown here is derived from an EMBL/GenBank/DDBJ whole genome shotgun (WGS) entry which is preliminary data.</text>
</comment>
<dbReference type="STRING" id="45073.Lqui_1334"/>
<gene>
    <name evidence="3" type="ORF">Lqui_1334</name>
</gene>
<reference evidence="3 4" key="1">
    <citation type="submission" date="2015-11" db="EMBL/GenBank/DDBJ databases">
        <title>Genomic analysis of 38 Legionella species identifies large and diverse effector repertoires.</title>
        <authorList>
            <person name="Burstein D."/>
            <person name="Amaro F."/>
            <person name="Zusman T."/>
            <person name="Lifshitz Z."/>
            <person name="Cohen O."/>
            <person name="Gilbert J.A."/>
            <person name="Pupko T."/>
            <person name="Shuman H.A."/>
            <person name="Segal G."/>
        </authorList>
    </citation>
    <scope>NUCLEOTIDE SEQUENCE [LARGE SCALE GENOMIC DNA]</scope>
    <source>
        <strain evidence="3 4">CDC#1442-AUS-E</strain>
    </source>
</reference>
<feature type="domain" description="FIST C-domain" evidence="2">
    <location>
        <begin position="219"/>
        <end position="365"/>
    </location>
</feature>
<dbReference type="Proteomes" id="UP000054618">
    <property type="component" value="Unassembled WGS sequence"/>
</dbReference>
<dbReference type="SMART" id="SM01204">
    <property type="entry name" value="FIST_C"/>
    <property type="match status" value="1"/>
</dbReference>
<dbReference type="Pfam" id="PF08495">
    <property type="entry name" value="FIST"/>
    <property type="match status" value="1"/>
</dbReference>
<evidence type="ECO:0000259" key="1">
    <source>
        <dbReference type="SMART" id="SM00897"/>
    </source>
</evidence>
<name>A0A0W0XZG1_9GAMM</name>
<dbReference type="InterPro" id="IPR013702">
    <property type="entry name" value="FIST_domain_N"/>
</dbReference>
<keyword evidence="4" id="KW-1185">Reference proteome</keyword>
<proteinExistence type="predicted"/>
<organism evidence="3 4">
    <name type="scientific">Legionella quinlivanii</name>
    <dbReference type="NCBI Taxonomy" id="45073"/>
    <lineage>
        <taxon>Bacteria</taxon>
        <taxon>Pseudomonadati</taxon>
        <taxon>Pseudomonadota</taxon>
        <taxon>Gammaproteobacteria</taxon>
        <taxon>Legionellales</taxon>
        <taxon>Legionellaceae</taxon>
        <taxon>Legionella</taxon>
    </lineage>
</organism>
<dbReference type="EMBL" id="LNYS01000008">
    <property type="protein sequence ID" value="KTD50009.1"/>
    <property type="molecule type" value="Genomic_DNA"/>
</dbReference>
<dbReference type="OrthoDB" id="9770435at2"/>
<dbReference type="SMART" id="SM00897">
    <property type="entry name" value="FIST"/>
    <property type="match status" value="1"/>
</dbReference>
<dbReference type="AlphaFoldDB" id="A0A0W0XZG1"/>
<protein>
    <submittedName>
        <fullName evidence="3">FIST N domain protein</fullName>
    </submittedName>
</protein>
<evidence type="ECO:0000259" key="2">
    <source>
        <dbReference type="SMART" id="SM01204"/>
    </source>
</evidence>
<sequence length="389" mass="42852">MQIQSFQYIKNRGWSVDNFPNLDSENTLVIVFSSPFFLNYPVPLRQLADIYKKSKIIGCSTAGEIFGSRILDDSLAVAVVKFDKTPLRLCTAKISKPSESYKAGELIANELQSKDLRSIFVLSDGLTVNGTALVKGLNDNTKEGLIITGGLAADGSHFNNTWTLCNGEIIDNYVVAVGFYGNYIQVGHASKGGWDIFGPARRITRSEGNILYELDNQPALHLYKEYLGDRAAELPASGLLYPLAIKDGNTKNPVQLVRTILGVDEKTQSLIFAGDMPMGYQAQLMRANFDRLITSANEAGELARNRLYGDDEAINSPVLAIAVSCVGRRLLLGERTEEETESTLEALPPLTTQIGFYSYGELSPFNLGSCELHNQTMTLTTYFERNEDT</sequence>
<dbReference type="PANTHER" id="PTHR40252:SF2">
    <property type="entry name" value="BLR0328 PROTEIN"/>
    <property type="match status" value="1"/>
</dbReference>